<dbReference type="EMBL" id="CAKXYY010000029">
    <property type="protein sequence ID" value="CAH2355600.1"/>
    <property type="molecule type" value="Genomic_DNA"/>
</dbReference>
<reference evidence="7" key="1">
    <citation type="submission" date="2022-03" db="EMBL/GenBank/DDBJ databases">
        <authorList>
            <person name="Legras J.-L."/>
            <person name="Devillers H."/>
            <person name="Grondin C."/>
        </authorList>
    </citation>
    <scope>NUCLEOTIDE SEQUENCE</scope>
    <source>
        <strain evidence="7">CLIB 1423</strain>
    </source>
</reference>
<evidence type="ECO:0000256" key="3">
    <source>
        <dbReference type="ARBA" id="ARBA00022989"/>
    </source>
</evidence>
<feature type="transmembrane region" description="Helical" evidence="5">
    <location>
        <begin position="76"/>
        <end position="96"/>
    </location>
</feature>
<feature type="transmembrane region" description="Helical" evidence="5">
    <location>
        <begin position="200"/>
        <end position="220"/>
    </location>
</feature>
<feature type="transmembrane region" description="Helical" evidence="5">
    <location>
        <begin position="327"/>
        <end position="348"/>
    </location>
</feature>
<keyword evidence="2 5" id="KW-0812">Transmembrane</keyword>
<evidence type="ECO:0000313" key="8">
    <source>
        <dbReference type="Proteomes" id="UP000837801"/>
    </source>
</evidence>
<dbReference type="AlphaFoldDB" id="A0A9P0W127"/>
<evidence type="ECO:0000256" key="1">
    <source>
        <dbReference type="ARBA" id="ARBA00004141"/>
    </source>
</evidence>
<sequence length="515" mass="57140">MSNNLINPIEPLNSQELKEHYDNMVRKPTFSSYAIKNYIKTRFTSLIVTKESLAEYSYGEIFNPFQNLALLNARQWNFFLVGLCGWTWDAFDYFAVSLNASKIATSLDVTVKDVTWGITLVLMLRSVGSILFGLWGDRYGRKWPYIANMVLLIVLQIGLGFIKTYKQFLAVRALFGIAMGGMFGNCAACALDDCPKKARGIVSGLFQEGYALGYLLVVVFQRAITDNSSHTWRALFWFSAGPPVIFITWRFFLPETDAFVKQQERMNASDKIGGFVVDGKKAVKQYWLILIYLVLLMSGFNFMSHGSQDLYPTLLTEQLHYGDDRSTVTNSVANLGAIFGGAIFGHFSTFIGRRLSILIAVVLGGAMIYPWAFLTNSGINAGAFFLQCGVQGAWGVVPIHLSELSPPGYRSLVAGLAYQLGNLCSSASSTIEATIGERFPIEGEPGIYNYSKVMAIFMGCVFGYMLIITFVGPEYKGADLDVSRDDVIVVGDENVESFDSTEKQMQSATHIETKV</sequence>
<feature type="transmembrane region" description="Helical" evidence="5">
    <location>
        <begin position="143"/>
        <end position="162"/>
    </location>
</feature>
<dbReference type="CDD" id="cd17316">
    <property type="entry name" value="MFS_SV2_like"/>
    <property type="match status" value="1"/>
</dbReference>
<dbReference type="Gene3D" id="1.20.1250.20">
    <property type="entry name" value="MFS general substrate transporter like domains"/>
    <property type="match status" value="2"/>
</dbReference>
<evidence type="ECO:0000256" key="2">
    <source>
        <dbReference type="ARBA" id="ARBA00022692"/>
    </source>
</evidence>
<feature type="transmembrane region" description="Helical" evidence="5">
    <location>
        <begin position="168"/>
        <end position="188"/>
    </location>
</feature>
<dbReference type="SUPFAM" id="SSF103473">
    <property type="entry name" value="MFS general substrate transporter"/>
    <property type="match status" value="1"/>
</dbReference>
<proteinExistence type="predicted"/>
<evidence type="ECO:0000313" key="7">
    <source>
        <dbReference type="EMBL" id="CAH2355600.1"/>
    </source>
</evidence>
<dbReference type="GO" id="GO:0005886">
    <property type="term" value="C:plasma membrane"/>
    <property type="evidence" value="ECO:0007669"/>
    <property type="project" value="TreeGrafter"/>
</dbReference>
<accession>A0A9P0W127</accession>
<dbReference type="InterPro" id="IPR020846">
    <property type="entry name" value="MFS_dom"/>
</dbReference>
<dbReference type="InterPro" id="IPR005828">
    <property type="entry name" value="MFS_sugar_transport-like"/>
</dbReference>
<evidence type="ECO:0000259" key="6">
    <source>
        <dbReference type="PROSITE" id="PS50850"/>
    </source>
</evidence>
<keyword evidence="4 5" id="KW-0472">Membrane</keyword>
<dbReference type="GO" id="GO:0015355">
    <property type="term" value="F:secondary active monocarboxylate transmembrane transporter activity"/>
    <property type="evidence" value="ECO:0007669"/>
    <property type="project" value="TreeGrafter"/>
</dbReference>
<dbReference type="PROSITE" id="PS50850">
    <property type="entry name" value="MFS"/>
    <property type="match status" value="1"/>
</dbReference>
<evidence type="ECO:0000256" key="5">
    <source>
        <dbReference type="SAM" id="Phobius"/>
    </source>
</evidence>
<keyword evidence="8" id="KW-1185">Reference proteome</keyword>
<dbReference type="Proteomes" id="UP000837801">
    <property type="component" value="Unassembled WGS sequence"/>
</dbReference>
<dbReference type="PANTHER" id="PTHR23508">
    <property type="entry name" value="CARBOXYLIC ACID TRANSPORTER PROTEIN HOMOLOG"/>
    <property type="match status" value="1"/>
</dbReference>
<dbReference type="InterPro" id="IPR036259">
    <property type="entry name" value="MFS_trans_sf"/>
</dbReference>
<feature type="transmembrane region" description="Helical" evidence="5">
    <location>
        <begin position="116"/>
        <end position="136"/>
    </location>
</feature>
<feature type="transmembrane region" description="Helical" evidence="5">
    <location>
        <begin position="355"/>
        <end position="374"/>
    </location>
</feature>
<dbReference type="Pfam" id="PF00083">
    <property type="entry name" value="Sugar_tr"/>
    <property type="match status" value="1"/>
</dbReference>
<keyword evidence="3 5" id="KW-1133">Transmembrane helix</keyword>
<evidence type="ECO:0000256" key="4">
    <source>
        <dbReference type="ARBA" id="ARBA00023136"/>
    </source>
</evidence>
<dbReference type="PANTHER" id="PTHR23508:SF10">
    <property type="entry name" value="CARBOXYLIC ACID TRANSPORTER PROTEIN HOMOLOG"/>
    <property type="match status" value="1"/>
</dbReference>
<dbReference type="OrthoDB" id="5296287at2759"/>
<gene>
    <name evidence="7" type="ORF">CLIB1423_29S00782</name>
</gene>
<comment type="caution">
    <text evidence="7">The sequence shown here is derived from an EMBL/GenBank/DDBJ whole genome shotgun (WGS) entry which is preliminary data.</text>
</comment>
<feature type="transmembrane region" description="Helical" evidence="5">
    <location>
        <begin position="286"/>
        <end position="307"/>
    </location>
</feature>
<dbReference type="GO" id="GO:0035879">
    <property type="term" value="P:plasma membrane lactate transport"/>
    <property type="evidence" value="ECO:0007669"/>
    <property type="project" value="TreeGrafter"/>
</dbReference>
<protein>
    <submittedName>
        <fullName evidence="7">Carboxylic acid transporter protein homolog</fullName>
    </submittedName>
</protein>
<feature type="transmembrane region" description="Helical" evidence="5">
    <location>
        <begin position="232"/>
        <end position="253"/>
    </location>
</feature>
<feature type="transmembrane region" description="Helical" evidence="5">
    <location>
        <begin position="453"/>
        <end position="471"/>
    </location>
</feature>
<organism evidence="7 8">
    <name type="scientific">[Candida] railenensis</name>
    <dbReference type="NCBI Taxonomy" id="45579"/>
    <lineage>
        <taxon>Eukaryota</taxon>
        <taxon>Fungi</taxon>
        <taxon>Dikarya</taxon>
        <taxon>Ascomycota</taxon>
        <taxon>Saccharomycotina</taxon>
        <taxon>Pichiomycetes</taxon>
        <taxon>Debaryomycetaceae</taxon>
        <taxon>Kurtzmaniella</taxon>
    </lineage>
</organism>
<name>A0A9P0W127_9ASCO</name>
<comment type="subcellular location">
    <subcellularLocation>
        <location evidence="1">Membrane</location>
        <topology evidence="1">Multi-pass membrane protein</topology>
    </subcellularLocation>
</comment>
<feature type="domain" description="Major facilitator superfamily (MFS) profile" evidence="6">
    <location>
        <begin position="78"/>
        <end position="476"/>
    </location>
</feature>